<dbReference type="SUPFAM" id="SSF52266">
    <property type="entry name" value="SGNH hydrolase"/>
    <property type="match status" value="1"/>
</dbReference>
<dbReference type="Gene3D" id="3.40.50.1110">
    <property type="entry name" value="SGNH hydrolase"/>
    <property type="match status" value="1"/>
</dbReference>
<keyword evidence="1" id="KW-0472">Membrane</keyword>
<name>A0ABW4XZX4_9FLAO</name>
<feature type="transmembrane region" description="Helical" evidence="1">
    <location>
        <begin position="6"/>
        <end position="22"/>
    </location>
</feature>
<dbReference type="PANTHER" id="PTHR30383">
    <property type="entry name" value="THIOESTERASE 1/PROTEASE 1/LYSOPHOSPHOLIPASE L1"/>
    <property type="match status" value="1"/>
</dbReference>
<dbReference type="InterPro" id="IPR051532">
    <property type="entry name" value="Ester_Hydrolysis_Enzymes"/>
</dbReference>
<feature type="domain" description="SGNH hydrolase-type esterase" evidence="2">
    <location>
        <begin position="69"/>
        <end position="221"/>
    </location>
</feature>
<proteinExistence type="predicted"/>
<keyword evidence="4" id="KW-1185">Reference proteome</keyword>
<keyword evidence="1" id="KW-0812">Transmembrane</keyword>
<dbReference type="RefSeq" id="WP_379831491.1">
    <property type="nucleotide sequence ID" value="NZ_JBHUHU010000003.1"/>
</dbReference>
<dbReference type="EMBL" id="JBHUHU010000003">
    <property type="protein sequence ID" value="MFD2100794.1"/>
    <property type="molecule type" value="Genomic_DNA"/>
</dbReference>
<keyword evidence="1" id="KW-1133">Transmembrane helix</keyword>
<protein>
    <submittedName>
        <fullName evidence="3">D-alanyl-lipoteichoic acid biosynthesis protein DltD</fullName>
    </submittedName>
</protein>
<sequence>MTKKRLVVLNIILLIGLILISIKENYPSRILRKFKTEEVKDIPYSNNWRYKQEMSLYPYYKKKGTIVMLGNSITYRVDWNELLNRSDVINRGVGSDITKGMLERLPHVINTSPQLCFVMGGVNDLNAGGPIDTIVSNLEKIAAVLKQNEVKPVIFSILHVSDTYQDYAEFNKKVKQTNEAIKKMCADHNIEFVDLNRSLSENEMLKTEYSFDGIHLTGLGYSKWRDAILPIIEREIE</sequence>
<dbReference type="Proteomes" id="UP001597342">
    <property type="component" value="Unassembled WGS sequence"/>
</dbReference>
<dbReference type="InterPro" id="IPR036514">
    <property type="entry name" value="SGNH_hydro_sf"/>
</dbReference>
<reference evidence="4" key="1">
    <citation type="journal article" date="2019" name="Int. J. Syst. Evol. Microbiol.">
        <title>The Global Catalogue of Microorganisms (GCM) 10K type strain sequencing project: providing services to taxonomists for standard genome sequencing and annotation.</title>
        <authorList>
            <consortium name="The Broad Institute Genomics Platform"/>
            <consortium name="The Broad Institute Genome Sequencing Center for Infectious Disease"/>
            <person name="Wu L."/>
            <person name="Ma J."/>
        </authorList>
    </citation>
    <scope>NUCLEOTIDE SEQUENCE [LARGE SCALE GENOMIC DNA]</scope>
    <source>
        <strain evidence="4">JCM 3389</strain>
    </source>
</reference>
<dbReference type="InterPro" id="IPR013830">
    <property type="entry name" value="SGNH_hydro"/>
</dbReference>
<gene>
    <name evidence="3" type="ORF">ACFSJE_13490</name>
</gene>
<dbReference type="PANTHER" id="PTHR30383:SF5">
    <property type="entry name" value="SGNH HYDROLASE-TYPE ESTERASE DOMAIN-CONTAINING PROTEIN"/>
    <property type="match status" value="1"/>
</dbReference>
<comment type="caution">
    <text evidence="3">The sequence shown here is derived from an EMBL/GenBank/DDBJ whole genome shotgun (WGS) entry which is preliminary data.</text>
</comment>
<organism evidence="3 4">
    <name type="scientific">Flagellimonas iocasae</name>
    <dbReference type="NCBI Taxonomy" id="2055905"/>
    <lineage>
        <taxon>Bacteria</taxon>
        <taxon>Pseudomonadati</taxon>
        <taxon>Bacteroidota</taxon>
        <taxon>Flavobacteriia</taxon>
        <taxon>Flavobacteriales</taxon>
        <taxon>Flavobacteriaceae</taxon>
        <taxon>Flagellimonas</taxon>
    </lineage>
</organism>
<accession>A0ABW4XZX4</accession>
<evidence type="ECO:0000256" key="1">
    <source>
        <dbReference type="SAM" id="Phobius"/>
    </source>
</evidence>
<evidence type="ECO:0000313" key="3">
    <source>
        <dbReference type="EMBL" id="MFD2100794.1"/>
    </source>
</evidence>
<evidence type="ECO:0000259" key="2">
    <source>
        <dbReference type="Pfam" id="PF13472"/>
    </source>
</evidence>
<dbReference type="Pfam" id="PF13472">
    <property type="entry name" value="Lipase_GDSL_2"/>
    <property type="match status" value="1"/>
</dbReference>
<evidence type="ECO:0000313" key="4">
    <source>
        <dbReference type="Proteomes" id="UP001597342"/>
    </source>
</evidence>